<dbReference type="AlphaFoldDB" id="A0A0N8PN56"/>
<dbReference type="STRING" id="381306.AN478_05265"/>
<feature type="transmembrane region" description="Helical" evidence="8">
    <location>
        <begin position="253"/>
        <end position="278"/>
    </location>
</feature>
<evidence type="ECO:0000256" key="5">
    <source>
        <dbReference type="ARBA" id="ARBA00022692"/>
    </source>
</evidence>
<feature type="transmembrane region" description="Helical" evidence="8">
    <location>
        <begin position="140"/>
        <end position="157"/>
    </location>
</feature>
<evidence type="ECO:0000256" key="3">
    <source>
        <dbReference type="ARBA" id="ARBA00022676"/>
    </source>
</evidence>
<proteinExistence type="predicted"/>
<dbReference type="OrthoDB" id="108054at2"/>
<organism evidence="10 11">
    <name type="scientific">Thiohalorhabdus denitrificans</name>
    <dbReference type="NCBI Taxonomy" id="381306"/>
    <lineage>
        <taxon>Bacteria</taxon>
        <taxon>Pseudomonadati</taxon>
        <taxon>Pseudomonadota</taxon>
        <taxon>Gammaproteobacteria</taxon>
        <taxon>Thiohalorhabdales</taxon>
        <taxon>Thiohalorhabdaceae</taxon>
        <taxon>Thiohalorhabdus</taxon>
    </lineage>
</organism>
<dbReference type="Pfam" id="PF13231">
    <property type="entry name" value="PMT_2"/>
    <property type="match status" value="1"/>
</dbReference>
<dbReference type="InterPro" id="IPR050297">
    <property type="entry name" value="LipidA_mod_glycosyltrf_83"/>
</dbReference>
<evidence type="ECO:0000256" key="1">
    <source>
        <dbReference type="ARBA" id="ARBA00004651"/>
    </source>
</evidence>
<name>A0A0N8PN56_9GAMM</name>
<dbReference type="PANTHER" id="PTHR33908:SF11">
    <property type="entry name" value="MEMBRANE PROTEIN"/>
    <property type="match status" value="1"/>
</dbReference>
<evidence type="ECO:0000256" key="8">
    <source>
        <dbReference type="SAM" id="Phobius"/>
    </source>
</evidence>
<keyword evidence="4" id="KW-0808">Transferase</keyword>
<dbReference type="PANTHER" id="PTHR33908">
    <property type="entry name" value="MANNOSYLTRANSFERASE YKCB-RELATED"/>
    <property type="match status" value="1"/>
</dbReference>
<keyword evidence="7 8" id="KW-0472">Membrane</keyword>
<feature type="transmembrane region" description="Helical" evidence="8">
    <location>
        <begin position="93"/>
        <end position="111"/>
    </location>
</feature>
<feature type="transmembrane region" description="Helical" evidence="8">
    <location>
        <begin position="177"/>
        <end position="195"/>
    </location>
</feature>
<reference evidence="11" key="1">
    <citation type="submission" date="2016-10" db="EMBL/GenBank/DDBJ databases">
        <authorList>
            <person name="Varghese N."/>
        </authorList>
    </citation>
    <scope>NUCLEOTIDE SEQUENCE [LARGE SCALE GENOMIC DNA]</scope>
    <source>
        <strain evidence="11">HL 19</strain>
    </source>
</reference>
<dbReference type="InterPro" id="IPR038731">
    <property type="entry name" value="RgtA/B/C-like"/>
</dbReference>
<protein>
    <recommendedName>
        <fullName evidence="9">Glycosyltransferase RgtA/B/C/D-like domain-containing protein</fullName>
    </recommendedName>
</protein>
<feature type="transmembrane region" description="Helical" evidence="8">
    <location>
        <begin position="207"/>
        <end position="225"/>
    </location>
</feature>
<sequence length="503" mass="54663">MEATTASRSAAPALSAPAALGLLVLILAGLTAYRLLVLLGLDLGLYGDEAYYYTWSWEPDWGYYSKPPMVAWLIKATTAVVGDTALGVKAGSLLLYPATSLVLFALANRLYGPTAGLAAGVAFATLPGVSFGSMVINTDVPLLFFWALGLWFFLRALETDTHRYWLGAGAALGLGLLSKYTMAAFAGSAFLYLLAVPALRGHLARPGPYLALGAGLLLFLPNLIWNARHGFVSFVHTGEISRLDEPLFHPEELAAFVGAQFGVFGPVLMGVLVALIAGKGGGYRHEPDRMLLAFAVPLLAVTALQAFLAKANANWAAPAYLSATVLVVGWLLRGHHRRLLAAGLAVNLVLGGALYHYQDAARALGVEEVPEVLDPRARIRGWDQLAAAVEGARQRHPEARLLADNRFVLAELLFHLRPHPEGYGYWNPRGRIKDHYALTADIRGRRGEDFLLVTEDERAGERLEPYFEETGPAGLAYVRRSAEEREGYYFWILRGFRGYEAGS</sequence>
<comment type="subcellular location">
    <subcellularLocation>
        <location evidence="1">Cell membrane</location>
        <topology evidence="1">Multi-pass membrane protein</topology>
    </subcellularLocation>
</comment>
<feature type="transmembrane region" description="Helical" evidence="8">
    <location>
        <begin position="12"/>
        <end position="36"/>
    </location>
</feature>
<feature type="transmembrane region" description="Helical" evidence="8">
    <location>
        <begin position="339"/>
        <end position="357"/>
    </location>
</feature>
<evidence type="ECO:0000313" key="10">
    <source>
        <dbReference type="EMBL" id="SCY50338.1"/>
    </source>
</evidence>
<accession>A0A0N8PN56</accession>
<dbReference type="PATRIC" id="fig|381306.5.peg.2245"/>
<dbReference type="GO" id="GO:0009103">
    <property type="term" value="P:lipopolysaccharide biosynthetic process"/>
    <property type="evidence" value="ECO:0007669"/>
    <property type="project" value="UniProtKB-ARBA"/>
</dbReference>
<evidence type="ECO:0000259" key="9">
    <source>
        <dbReference type="Pfam" id="PF13231"/>
    </source>
</evidence>
<evidence type="ECO:0000256" key="2">
    <source>
        <dbReference type="ARBA" id="ARBA00022475"/>
    </source>
</evidence>
<feature type="transmembrane region" description="Helical" evidence="8">
    <location>
        <begin position="290"/>
        <end position="309"/>
    </location>
</feature>
<evidence type="ECO:0000256" key="6">
    <source>
        <dbReference type="ARBA" id="ARBA00022989"/>
    </source>
</evidence>
<gene>
    <name evidence="10" type="ORF">SAMN05661077_2327</name>
</gene>
<evidence type="ECO:0000256" key="4">
    <source>
        <dbReference type="ARBA" id="ARBA00022679"/>
    </source>
</evidence>
<keyword evidence="6 8" id="KW-1133">Transmembrane helix</keyword>
<keyword evidence="2" id="KW-1003">Cell membrane</keyword>
<feature type="transmembrane region" description="Helical" evidence="8">
    <location>
        <begin position="117"/>
        <end position="135"/>
    </location>
</feature>
<dbReference type="EMBL" id="FMUN01000006">
    <property type="protein sequence ID" value="SCY50338.1"/>
    <property type="molecule type" value="Genomic_DNA"/>
</dbReference>
<keyword evidence="5 8" id="KW-0812">Transmembrane</keyword>
<feature type="domain" description="Glycosyltransferase RgtA/B/C/D-like" evidence="9">
    <location>
        <begin position="65"/>
        <end position="225"/>
    </location>
</feature>
<dbReference type="Proteomes" id="UP000183104">
    <property type="component" value="Unassembled WGS sequence"/>
</dbReference>
<feature type="transmembrane region" description="Helical" evidence="8">
    <location>
        <begin position="315"/>
        <end position="332"/>
    </location>
</feature>
<keyword evidence="11" id="KW-1185">Reference proteome</keyword>
<evidence type="ECO:0000313" key="11">
    <source>
        <dbReference type="Proteomes" id="UP000183104"/>
    </source>
</evidence>
<dbReference type="GO" id="GO:0005886">
    <property type="term" value="C:plasma membrane"/>
    <property type="evidence" value="ECO:0007669"/>
    <property type="project" value="UniProtKB-SubCell"/>
</dbReference>
<keyword evidence="3" id="KW-0328">Glycosyltransferase</keyword>
<evidence type="ECO:0000256" key="7">
    <source>
        <dbReference type="ARBA" id="ARBA00023136"/>
    </source>
</evidence>
<dbReference type="GO" id="GO:0016763">
    <property type="term" value="F:pentosyltransferase activity"/>
    <property type="evidence" value="ECO:0007669"/>
    <property type="project" value="TreeGrafter"/>
</dbReference>
<dbReference type="RefSeq" id="WP_054965576.1">
    <property type="nucleotide sequence ID" value="NZ_FMUN01000006.1"/>
</dbReference>